<evidence type="ECO:0000313" key="1">
    <source>
        <dbReference type="EMBL" id="MBK1936169.1"/>
    </source>
</evidence>
<dbReference type="EMBL" id="JAGEMX010000040">
    <property type="protein sequence ID" value="MBO1835694.1"/>
    <property type="molecule type" value="Genomic_DNA"/>
</dbReference>
<dbReference type="EMBL" id="CP090642">
    <property type="protein sequence ID" value="WFN22716.1"/>
    <property type="molecule type" value="Genomic_DNA"/>
</dbReference>
<organism evidence="1 4">
    <name type="scientific">Burkholderia contaminans</name>
    <dbReference type="NCBI Taxonomy" id="488447"/>
    <lineage>
        <taxon>Bacteria</taxon>
        <taxon>Pseudomonadati</taxon>
        <taxon>Pseudomonadota</taxon>
        <taxon>Betaproteobacteria</taxon>
        <taxon>Burkholderiales</taxon>
        <taxon>Burkholderiaceae</taxon>
        <taxon>Burkholderia</taxon>
        <taxon>Burkholderia cepacia complex</taxon>
    </lineage>
</organism>
<evidence type="ECO:0008006" key="7">
    <source>
        <dbReference type="Google" id="ProtNLM"/>
    </source>
</evidence>
<reference evidence="2 5" key="2">
    <citation type="submission" date="2021-03" db="EMBL/GenBank/DDBJ databases">
        <title>Clinical course, treatment and visual outcome of an outbreak of Burkholderia contaminans endophthalmitis following cataract surgery.</title>
        <authorList>
            <person name="Lind C."/>
            <person name="Olsen K."/>
            <person name="Angelsen N.K."/>
            <person name="Krefting E.A."/>
            <person name="Fossen K."/>
            <person name="Gravningen K."/>
            <person name="Depoorter E."/>
            <person name="Vandamme P."/>
            <person name="Bertelsen G."/>
        </authorList>
    </citation>
    <scope>NUCLEOTIDE SEQUENCE [LARGE SCALE GENOMIC DNA]</scope>
    <source>
        <strain evidence="2 5">51242556</strain>
    </source>
</reference>
<gene>
    <name evidence="2" type="ORF">J4M89_40640</name>
    <name evidence="1" type="ORF">JIN94_40525</name>
    <name evidence="3" type="ORF">LXE91_32620</name>
</gene>
<evidence type="ECO:0000313" key="5">
    <source>
        <dbReference type="Proteomes" id="UP000664048"/>
    </source>
</evidence>
<evidence type="ECO:0000313" key="3">
    <source>
        <dbReference type="EMBL" id="WFN22716.1"/>
    </source>
</evidence>
<dbReference type="EMBL" id="JAENIB010000051">
    <property type="protein sequence ID" value="MBK1936169.1"/>
    <property type="molecule type" value="Genomic_DNA"/>
</dbReference>
<evidence type="ECO:0000313" key="6">
    <source>
        <dbReference type="Proteomes" id="UP001220209"/>
    </source>
</evidence>
<reference evidence="3 6" key="3">
    <citation type="submission" date="2021-12" db="EMBL/GenBank/DDBJ databases">
        <title>Genomic and phenotypic characterization of three Burkholderia contaminans isolates recovered from different sources.</title>
        <authorList>
            <person name="Lopez De Volder A."/>
            <person name="Fan Y."/>
            <person name="Nunvar J."/>
            <person name="Herrera T."/>
            <person name="Timp W."/>
            <person name="Degrossi J."/>
        </authorList>
    </citation>
    <scope>NUCLEOTIDE SEQUENCE [LARGE SCALE GENOMIC DNA]</scope>
    <source>
        <strain evidence="3 6">LMG 23361</strain>
    </source>
</reference>
<dbReference type="Proteomes" id="UP001220209">
    <property type="component" value="Chromosome 3"/>
</dbReference>
<dbReference type="Proteomes" id="UP000611459">
    <property type="component" value="Unassembled WGS sequence"/>
</dbReference>
<dbReference type="AlphaFoldDB" id="A0AAP1VEQ9"/>
<keyword evidence="5" id="KW-1185">Reference proteome</keyword>
<evidence type="ECO:0000313" key="4">
    <source>
        <dbReference type="Proteomes" id="UP000611459"/>
    </source>
</evidence>
<dbReference type="RefSeq" id="WP_157644909.1">
    <property type="nucleotide sequence ID" value="NZ_AP018359.1"/>
</dbReference>
<evidence type="ECO:0000313" key="2">
    <source>
        <dbReference type="EMBL" id="MBO1835694.1"/>
    </source>
</evidence>
<name>A0AAP1VEQ9_9BURK</name>
<reference evidence="1" key="1">
    <citation type="submission" date="2021-01" db="EMBL/GenBank/DDBJ databases">
        <title>Outbreak of Burkholderia contaminns endophthalmitis traced to a clinical ventilation system.</title>
        <authorList>
            <person name="Lipuma J."/>
            <person name="Spilker T."/>
            <person name="Kratholm J."/>
        </authorList>
    </citation>
    <scope>NUCLEOTIDE SEQUENCE</scope>
    <source>
        <strain evidence="1">HI4954</strain>
    </source>
</reference>
<proteinExistence type="predicted"/>
<sequence length="52" mass="5364">MYGQIGELANNAGTLSTSIDTLSESAQQADSAAIQMASGMQRVGGQIRHIPS</sequence>
<accession>A0AAP1VEQ9</accession>
<dbReference type="GeneID" id="93195510"/>
<dbReference type="Proteomes" id="UP000664048">
    <property type="component" value="Unassembled WGS sequence"/>
</dbReference>
<protein>
    <recommendedName>
        <fullName evidence="7">Methyl-accepting chemotaxis protein</fullName>
    </recommendedName>
</protein>